<keyword evidence="4 7" id="KW-0408">Iron</keyword>
<feature type="binding site" evidence="7">
    <location>
        <position position="149"/>
    </location>
    <ligand>
        <name>[2Fe-2S] cluster</name>
        <dbReference type="ChEBI" id="CHEBI:190135"/>
    </ligand>
</feature>
<evidence type="ECO:0000256" key="6">
    <source>
        <dbReference type="ARBA" id="ARBA00034078"/>
    </source>
</evidence>
<dbReference type="AlphaFoldDB" id="U2FKA9"/>
<proteinExistence type="inferred from homology"/>
<feature type="binding site" evidence="7">
    <location>
        <position position="108"/>
    </location>
    <ligand>
        <name>[2Fe-2S] cluster</name>
        <dbReference type="ChEBI" id="CHEBI:190135"/>
    </ligand>
</feature>
<accession>U2FKA9</accession>
<gene>
    <name evidence="8" type="primary">hymA</name>
    <name evidence="8" type="ORF">HLPCO_000874</name>
</gene>
<dbReference type="InterPro" id="IPR042128">
    <property type="entry name" value="NuoE_dom"/>
</dbReference>
<feature type="binding site" evidence="7">
    <location>
        <position position="113"/>
    </location>
    <ligand>
        <name>[2Fe-2S] cluster</name>
        <dbReference type="ChEBI" id="CHEBI:190135"/>
    </ligand>
</feature>
<dbReference type="EMBL" id="AFNU02000002">
    <property type="protein sequence ID" value="ERJ13250.1"/>
    <property type="molecule type" value="Genomic_DNA"/>
</dbReference>
<evidence type="ECO:0000256" key="3">
    <source>
        <dbReference type="ARBA" id="ARBA00022723"/>
    </source>
</evidence>
<dbReference type="Gene3D" id="1.10.10.1590">
    <property type="entry name" value="NADH-quinone oxidoreductase subunit E"/>
    <property type="match status" value="1"/>
</dbReference>
<keyword evidence="5 7" id="KW-0411">Iron-sulfur</keyword>
<dbReference type="PANTHER" id="PTHR43342:SF2">
    <property type="entry name" value="POTENTIAL NAD-REDUCING HYDROGENASE SUBUNIT"/>
    <property type="match status" value="1"/>
</dbReference>
<protein>
    <submittedName>
        <fullName evidence="8">Electron-transferring subunit of iron-only hydrogenase protein</fullName>
        <ecNumber evidence="8">1.6.5.3</ecNumber>
    </submittedName>
</protein>
<sequence length="192" mass="21321">MSNLIPNTILYIHKIVKVGVIAVETYIKESEQENFKKLDVIIEEQGNEQGTLIRILKKAQDIFGYLPEHVQSHISLKLDIPISTVNGVVSFYSLFSQEKQGKYTIGVCLGTACYVKGAQDVLDAIKEELSLDVGETTLDQQFTLKATRCIGACGLAPVVMINEDVHGRLSPSDIPSLIHQYAKKTEEVIEEK</sequence>
<name>U2FKA9_9MOLU</name>
<dbReference type="InterPro" id="IPR041921">
    <property type="entry name" value="NuoE_N"/>
</dbReference>
<dbReference type="Pfam" id="PF01257">
    <property type="entry name" value="2Fe-2S_thioredx"/>
    <property type="match status" value="1"/>
</dbReference>
<evidence type="ECO:0000256" key="7">
    <source>
        <dbReference type="PIRSR" id="PIRSR000216-1"/>
    </source>
</evidence>
<evidence type="ECO:0000313" key="9">
    <source>
        <dbReference type="Proteomes" id="UP000005707"/>
    </source>
</evidence>
<organism evidence="8 9">
    <name type="scientific">Haloplasma contractile SSD-17B</name>
    <dbReference type="NCBI Taxonomy" id="1033810"/>
    <lineage>
        <taxon>Bacteria</taxon>
        <taxon>Bacillati</taxon>
        <taxon>Mycoplasmatota</taxon>
        <taxon>Mollicutes</taxon>
        <taxon>Haloplasmatales</taxon>
        <taxon>Haloplasmataceae</taxon>
        <taxon>Haloplasma</taxon>
    </lineage>
</organism>
<dbReference type="GO" id="GO:0016491">
    <property type="term" value="F:oxidoreductase activity"/>
    <property type="evidence" value="ECO:0007669"/>
    <property type="project" value="UniProtKB-KW"/>
</dbReference>
<comment type="cofactor">
    <cofactor evidence="7">
        <name>[2Fe-2S] cluster</name>
        <dbReference type="ChEBI" id="CHEBI:190135"/>
    </cofactor>
    <text evidence="7">Binds 1 [2Fe-2S] cluster.</text>
</comment>
<dbReference type="InterPro" id="IPR002023">
    <property type="entry name" value="NuoE-like"/>
</dbReference>
<dbReference type="InterPro" id="IPR036249">
    <property type="entry name" value="Thioredoxin-like_sf"/>
</dbReference>
<dbReference type="InterPro" id="IPR028431">
    <property type="entry name" value="NADP_DH_HndA-like"/>
</dbReference>
<feature type="binding site" evidence="7">
    <location>
        <position position="153"/>
    </location>
    <ligand>
        <name>[2Fe-2S] cluster</name>
        <dbReference type="ChEBI" id="CHEBI:190135"/>
    </ligand>
</feature>
<comment type="caution">
    <text evidence="8">The sequence shown here is derived from an EMBL/GenBank/DDBJ whole genome shotgun (WGS) entry which is preliminary data.</text>
</comment>
<dbReference type="SUPFAM" id="SSF52833">
    <property type="entry name" value="Thioredoxin-like"/>
    <property type="match status" value="1"/>
</dbReference>
<dbReference type="PANTHER" id="PTHR43342">
    <property type="entry name" value="NADH-QUINONE OXIDOREDUCTASE, E SUBUNIT"/>
    <property type="match status" value="1"/>
</dbReference>
<dbReference type="EC" id="1.6.5.3" evidence="8"/>
<reference evidence="8 9" key="1">
    <citation type="journal article" date="2011" name="J. Bacteriol.">
        <title>Genome sequence of Haloplasma contractile, an unusual contractile bacterium from a deep-sea anoxic brine lake.</title>
        <authorList>
            <person name="Antunes A."/>
            <person name="Alam I."/>
            <person name="El Dorry H."/>
            <person name="Siam R."/>
            <person name="Robertson A."/>
            <person name="Bajic V.B."/>
            <person name="Stingl U."/>
        </authorList>
    </citation>
    <scope>NUCLEOTIDE SEQUENCE [LARGE SCALE GENOMIC DNA]</scope>
    <source>
        <strain evidence="8 9">SSD-17B</strain>
    </source>
</reference>
<keyword evidence="2 7" id="KW-0001">2Fe-2S</keyword>
<evidence type="ECO:0000313" key="8">
    <source>
        <dbReference type="EMBL" id="ERJ13250.1"/>
    </source>
</evidence>
<dbReference type="Gene3D" id="3.40.30.10">
    <property type="entry name" value="Glutaredoxin"/>
    <property type="match status" value="1"/>
</dbReference>
<comment type="similarity">
    <text evidence="1">Belongs to the complex I 24 kDa subunit family.</text>
</comment>
<comment type="cofactor">
    <cofactor evidence="6">
        <name>[2Fe-2S] cluster</name>
        <dbReference type="ChEBI" id="CHEBI:190135"/>
    </cofactor>
</comment>
<evidence type="ECO:0000256" key="1">
    <source>
        <dbReference type="ARBA" id="ARBA00010643"/>
    </source>
</evidence>
<dbReference type="GO" id="GO:0046872">
    <property type="term" value="F:metal ion binding"/>
    <property type="evidence" value="ECO:0007669"/>
    <property type="project" value="UniProtKB-KW"/>
</dbReference>
<evidence type="ECO:0000256" key="5">
    <source>
        <dbReference type="ARBA" id="ARBA00023014"/>
    </source>
</evidence>
<dbReference type="STRING" id="1033810.HLPCO_000874"/>
<keyword evidence="3 7" id="KW-0479">Metal-binding</keyword>
<reference evidence="8 9" key="2">
    <citation type="journal article" date="2013" name="PLoS ONE">
        <title>INDIGO - INtegrated Data Warehouse of MIcrobial GenOmes with Examples from the Red Sea Extremophiles.</title>
        <authorList>
            <person name="Alam I."/>
            <person name="Antunes A."/>
            <person name="Kamau A.A."/>
            <person name="Ba Alawi W."/>
            <person name="Kalkatawi M."/>
            <person name="Stingl U."/>
            <person name="Bajic V.B."/>
        </authorList>
    </citation>
    <scope>NUCLEOTIDE SEQUENCE [LARGE SCALE GENOMIC DNA]</scope>
    <source>
        <strain evidence="8 9">SSD-17B</strain>
    </source>
</reference>
<evidence type="ECO:0000256" key="4">
    <source>
        <dbReference type="ARBA" id="ARBA00023004"/>
    </source>
</evidence>
<keyword evidence="9" id="KW-1185">Reference proteome</keyword>
<dbReference type="PIRSF" id="PIRSF000216">
    <property type="entry name" value="NADH_DH_24kDa"/>
    <property type="match status" value="1"/>
</dbReference>
<dbReference type="CDD" id="cd03064">
    <property type="entry name" value="TRX_Fd_NuoE"/>
    <property type="match status" value="1"/>
</dbReference>
<dbReference type="eggNOG" id="COG1905">
    <property type="taxonomic scope" value="Bacteria"/>
</dbReference>
<dbReference type="InParanoid" id="U2FKA9"/>
<evidence type="ECO:0000256" key="2">
    <source>
        <dbReference type="ARBA" id="ARBA00022714"/>
    </source>
</evidence>
<dbReference type="FunFam" id="3.40.30.10:FF:000015">
    <property type="entry name" value="NADH-quinone oxidoreductase subunit E"/>
    <property type="match status" value="1"/>
</dbReference>
<keyword evidence="8" id="KW-0560">Oxidoreductase</keyword>
<dbReference type="Proteomes" id="UP000005707">
    <property type="component" value="Unassembled WGS sequence"/>
</dbReference>
<dbReference type="GO" id="GO:0051537">
    <property type="term" value="F:2 iron, 2 sulfur cluster binding"/>
    <property type="evidence" value="ECO:0007669"/>
    <property type="project" value="UniProtKB-KW"/>
</dbReference>